<sequence length="184" mass="20533">MELPVFTLKDENFIYDIVNDYEIGGPIKMDEAYSFSVTQPHLNSIDECYNDENLIYYSSGRTNGMVTLSSCGGSGSDDDYPAGNGGDGDDNNNNNGRGVFGLVNVMGKDGFTHHPIDEDDLYSSIDWANHYQTSNTSRIGNNINNNKINNGDGEYYYNYNNNNNNSNNNNDDGNNNNKNDNKYH</sequence>
<protein>
    <submittedName>
        <fullName evidence="2">Uncharacterized protein</fullName>
    </submittedName>
</protein>
<evidence type="ECO:0000256" key="1">
    <source>
        <dbReference type="SAM" id="MobiDB-lite"/>
    </source>
</evidence>
<feature type="compositionally biased region" description="Low complexity" evidence="1">
    <location>
        <begin position="159"/>
        <end position="178"/>
    </location>
</feature>
<gene>
    <name evidence="2" type="ORF">Glove_59g25</name>
</gene>
<dbReference type="Proteomes" id="UP000266861">
    <property type="component" value="Unassembled WGS sequence"/>
</dbReference>
<organism evidence="2 3">
    <name type="scientific">Diversispora epigaea</name>
    <dbReference type="NCBI Taxonomy" id="1348612"/>
    <lineage>
        <taxon>Eukaryota</taxon>
        <taxon>Fungi</taxon>
        <taxon>Fungi incertae sedis</taxon>
        <taxon>Mucoromycota</taxon>
        <taxon>Glomeromycotina</taxon>
        <taxon>Glomeromycetes</taxon>
        <taxon>Diversisporales</taxon>
        <taxon>Diversisporaceae</taxon>
        <taxon>Diversispora</taxon>
    </lineage>
</organism>
<dbReference type="AlphaFoldDB" id="A0A397JN12"/>
<proteinExistence type="predicted"/>
<feature type="region of interest" description="Disordered" evidence="1">
    <location>
        <begin position="159"/>
        <end position="184"/>
    </location>
</feature>
<reference evidence="2 3" key="1">
    <citation type="submission" date="2018-08" db="EMBL/GenBank/DDBJ databases">
        <title>Genome and evolution of the arbuscular mycorrhizal fungus Diversispora epigaea (formerly Glomus versiforme) and its bacterial endosymbionts.</title>
        <authorList>
            <person name="Sun X."/>
            <person name="Fei Z."/>
            <person name="Harrison M."/>
        </authorList>
    </citation>
    <scope>NUCLEOTIDE SEQUENCE [LARGE SCALE GENOMIC DNA]</scope>
    <source>
        <strain evidence="2 3">IT104</strain>
    </source>
</reference>
<name>A0A397JN12_9GLOM</name>
<evidence type="ECO:0000313" key="3">
    <source>
        <dbReference type="Proteomes" id="UP000266861"/>
    </source>
</evidence>
<comment type="caution">
    <text evidence="2">The sequence shown here is derived from an EMBL/GenBank/DDBJ whole genome shotgun (WGS) entry which is preliminary data.</text>
</comment>
<evidence type="ECO:0000313" key="2">
    <source>
        <dbReference type="EMBL" id="RHZ85870.1"/>
    </source>
</evidence>
<accession>A0A397JN12</accession>
<dbReference type="EMBL" id="PQFF01000056">
    <property type="protein sequence ID" value="RHZ85870.1"/>
    <property type="molecule type" value="Genomic_DNA"/>
</dbReference>
<keyword evidence="3" id="KW-1185">Reference proteome</keyword>